<protein>
    <submittedName>
        <fullName evidence="8">Unannotated protein</fullName>
    </submittedName>
</protein>
<evidence type="ECO:0000256" key="5">
    <source>
        <dbReference type="ARBA" id="ARBA00022989"/>
    </source>
</evidence>
<dbReference type="PRINTS" id="PR00781">
    <property type="entry name" value="LIPOSIGPTASE"/>
</dbReference>
<dbReference type="GO" id="GO:0006508">
    <property type="term" value="P:proteolysis"/>
    <property type="evidence" value="ECO:0007669"/>
    <property type="project" value="UniProtKB-KW"/>
</dbReference>
<evidence type="ECO:0000313" key="8">
    <source>
        <dbReference type="EMBL" id="CAB4866518.1"/>
    </source>
</evidence>
<proteinExistence type="inferred from homology"/>
<accession>A0A6J7DB96</accession>
<dbReference type="HAMAP" id="MF_00161">
    <property type="entry name" value="LspA"/>
    <property type="match status" value="1"/>
</dbReference>
<name>A0A6J7DB96_9ZZZZ</name>
<dbReference type="Pfam" id="PF01252">
    <property type="entry name" value="Peptidase_A8"/>
    <property type="match status" value="1"/>
</dbReference>
<dbReference type="PANTHER" id="PTHR33695:SF1">
    <property type="entry name" value="LIPOPROTEIN SIGNAL PEPTIDASE"/>
    <property type="match status" value="1"/>
</dbReference>
<feature type="transmembrane region" description="Helical" evidence="7">
    <location>
        <begin position="46"/>
        <end position="72"/>
    </location>
</feature>
<dbReference type="GO" id="GO:0004190">
    <property type="term" value="F:aspartic-type endopeptidase activity"/>
    <property type="evidence" value="ECO:0007669"/>
    <property type="project" value="InterPro"/>
</dbReference>
<evidence type="ECO:0000256" key="3">
    <source>
        <dbReference type="ARBA" id="ARBA00022692"/>
    </source>
</evidence>
<organism evidence="8">
    <name type="scientific">freshwater metagenome</name>
    <dbReference type="NCBI Taxonomy" id="449393"/>
    <lineage>
        <taxon>unclassified sequences</taxon>
        <taxon>metagenomes</taxon>
        <taxon>ecological metagenomes</taxon>
    </lineage>
</organism>
<keyword evidence="6 7" id="KW-0472">Membrane</keyword>
<dbReference type="AlphaFoldDB" id="A0A6J7DB96"/>
<sequence>MRRIFLIGWLIWLIDFATKTWAQNTLSTREPVKLIGSLLQLTYLQNSGAAFSLGTSSTIIFSLIALATSLTITYYANRITSKGWAAVMGLVLGGVFGNLTDRIFREPALLRGGVIDWIQLPHWPVFNIADSAIVIAACIAVVLSARNITPIKRIN</sequence>
<dbReference type="GO" id="GO:0016020">
    <property type="term" value="C:membrane"/>
    <property type="evidence" value="ECO:0007669"/>
    <property type="project" value="InterPro"/>
</dbReference>
<keyword evidence="5 7" id="KW-1133">Transmembrane helix</keyword>
<keyword evidence="1" id="KW-1003">Cell membrane</keyword>
<keyword evidence="3 7" id="KW-0812">Transmembrane</keyword>
<evidence type="ECO:0000256" key="1">
    <source>
        <dbReference type="ARBA" id="ARBA00022475"/>
    </source>
</evidence>
<feature type="transmembrane region" description="Helical" evidence="7">
    <location>
        <begin position="84"/>
        <end position="104"/>
    </location>
</feature>
<evidence type="ECO:0000256" key="2">
    <source>
        <dbReference type="ARBA" id="ARBA00022670"/>
    </source>
</evidence>
<evidence type="ECO:0000256" key="7">
    <source>
        <dbReference type="SAM" id="Phobius"/>
    </source>
</evidence>
<evidence type="ECO:0000256" key="4">
    <source>
        <dbReference type="ARBA" id="ARBA00022801"/>
    </source>
</evidence>
<gene>
    <name evidence="8" type="ORF">UFOPK3461_00079</name>
</gene>
<dbReference type="PANTHER" id="PTHR33695">
    <property type="entry name" value="LIPOPROTEIN SIGNAL PEPTIDASE"/>
    <property type="match status" value="1"/>
</dbReference>
<dbReference type="EMBL" id="CAFBLW010000002">
    <property type="protein sequence ID" value="CAB4866518.1"/>
    <property type="molecule type" value="Genomic_DNA"/>
</dbReference>
<dbReference type="InterPro" id="IPR001872">
    <property type="entry name" value="Peptidase_A8"/>
</dbReference>
<reference evidence="8" key="1">
    <citation type="submission" date="2020-05" db="EMBL/GenBank/DDBJ databases">
        <authorList>
            <person name="Chiriac C."/>
            <person name="Salcher M."/>
            <person name="Ghai R."/>
            <person name="Kavagutti S V."/>
        </authorList>
    </citation>
    <scope>NUCLEOTIDE SEQUENCE</scope>
</reference>
<evidence type="ECO:0000256" key="6">
    <source>
        <dbReference type="ARBA" id="ARBA00023136"/>
    </source>
</evidence>
<keyword evidence="4" id="KW-0378">Hydrolase</keyword>
<feature type="transmembrane region" description="Helical" evidence="7">
    <location>
        <begin position="124"/>
        <end position="145"/>
    </location>
</feature>
<keyword evidence="2" id="KW-0645">Protease</keyword>